<evidence type="ECO:0000259" key="5">
    <source>
        <dbReference type="PROSITE" id="PS51677"/>
    </source>
</evidence>
<organism evidence="6 7">
    <name type="scientific">Phreatobacter aquaticus</name>
    <dbReference type="NCBI Taxonomy" id="2570229"/>
    <lineage>
        <taxon>Bacteria</taxon>
        <taxon>Pseudomonadati</taxon>
        <taxon>Pseudomonadota</taxon>
        <taxon>Alphaproteobacteria</taxon>
        <taxon>Hyphomicrobiales</taxon>
        <taxon>Phreatobacteraceae</taxon>
        <taxon>Phreatobacter</taxon>
    </lineage>
</organism>
<evidence type="ECO:0000313" key="7">
    <source>
        <dbReference type="Proteomes" id="UP000298588"/>
    </source>
</evidence>
<protein>
    <recommendedName>
        <fullName evidence="3">Chitooligosaccharide deacetylase</fullName>
    </recommendedName>
    <alternativeName>
        <fullName evidence="4">Nodulation protein B</fullName>
    </alternativeName>
</protein>
<dbReference type="PANTHER" id="PTHR43123">
    <property type="entry name" value="POLYSACCHARIDE DEACETYLASE-RELATED"/>
    <property type="match status" value="1"/>
</dbReference>
<comment type="similarity">
    <text evidence="2">Belongs to the polysaccharide deacetylase family.</text>
</comment>
<proteinExistence type="inferred from homology"/>
<keyword evidence="7" id="KW-1185">Reference proteome</keyword>
<feature type="domain" description="NodB homology" evidence="5">
    <location>
        <begin position="73"/>
        <end position="291"/>
    </location>
</feature>
<dbReference type="RefSeq" id="WP_137100854.1">
    <property type="nucleotide sequence ID" value="NZ_CP039865.1"/>
</dbReference>
<gene>
    <name evidence="6" type="ORF">E8L99_18050</name>
</gene>
<dbReference type="Gene3D" id="3.20.20.370">
    <property type="entry name" value="Glycoside hydrolase/deacetylase"/>
    <property type="match status" value="1"/>
</dbReference>
<evidence type="ECO:0000256" key="1">
    <source>
        <dbReference type="ARBA" id="ARBA00003236"/>
    </source>
</evidence>
<accession>A0A4D7QKB1</accession>
<dbReference type="AlphaFoldDB" id="A0A4D7QKB1"/>
<reference evidence="6 7" key="1">
    <citation type="submission" date="2019-04" db="EMBL/GenBank/DDBJ databases">
        <title>Phreatobacter aquaticus sp. nov.</title>
        <authorList>
            <person name="Choi A."/>
            <person name="Baek K."/>
        </authorList>
    </citation>
    <scope>NUCLEOTIDE SEQUENCE [LARGE SCALE GENOMIC DNA]</scope>
    <source>
        <strain evidence="6 7">NMCR1094</strain>
    </source>
</reference>
<dbReference type="Pfam" id="PF01522">
    <property type="entry name" value="Polysacc_deac_1"/>
    <property type="match status" value="1"/>
</dbReference>
<name>A0A4D7QKB1_9HYPH</name>
<evidence type="ECO:0000256" key="2">
    <source>
        <dbReference type="ARBA" id="ARBA00010973"/>
    </source>
</evidence>
<dbReference type="InterPro" id="IPR002509">
    <property type="entry name" value="NODB_dom"/>
</dbReference>
<dbReference type="InterPro" id="IPR011330">
    <property type="entry name" value="Glyco_hydro/deAcase_b/a-brl"/>
</dbReference>
<dbReference type="Proteomes" id="UP000298588">
    <property type="component" value="Chromosome"/>
</dbReference>
<dbReference type="SUPFAM" id="SSF88713">
    <property type="entry name" value="Glycoside hydrolase/deacetylase"/>
    <property type="match status" value="1"/>
</dbReference>
<dbReference type="OrthoDB" id="9787041at2"/>
<dbReference type="KEGG" id="paqt:E8L99_18050"/>
<sequence>MTLSLPFALPPTDRDFRGYGANEPAIRWPNGARLAVSVVVNVEEGAELSVAAGDEANEFIYEAVERVEGSRDLCMESHYEYGTRRGWPRIRKALADHGVKATLNSCGRALAYSPWLAREAVADGHEVSAHGWRWERQVGMEEARERQVIGRAVAAIAASAGTPPVGWHTRSATSVNTRRLLVEQGGFLYDSNAYNDDVPYLHHEAGRDLVILPYAFDTNDMRFQPGGGFIQAEDFARYCIATFDRLYAEGGDAPRMMSIGLHLRIIGRPARIGGLEAFLAHAASKAGVWFARRDEIAKAWRAGLGLEAWSPRPALSAFEVG</sequence>
<dbReference type="GO" id="GO:0016810">
    <property type="term" value="F:hydrolase activity, acting on carbon-nitrogen (but not peptide) bonds"/>
    <property type="evidence" value="ECO:0007669"/>
    <property type="project" value="InterPro"/>
</dbReference>
<dbReference type="EMBL" id="CP039865">
    <property type="protein sequence ID" value="QCK87525.1"/>
    <property type="molecule type" value="Genomic_DNA"/>
</dbReference>
<dbReference type="PANTHER" id="PTHR43123:SF1">
    <property type="entry name" value="POLYSACCHARIDE DEACETYLASE-RELATED"/>
    <property type="match status" value="1"/>
</dbReference>
<evidence type="ECO:0000256" key="4">
    <source>
        <dbReference type="ARBA" id="ARBA00032976"/>
    </source>
</evidence>
<dbReference type="GO" id="GO:0005975">
    <property type="term" value="P:carbohydrate metabolic process"/>
    <property type="evidence" value="ECO:0007669"/>
    <property type="project" value="InterPro"/>
</dbReference>
<evidence type="ECO:0000256" key="3">
    <source>
        <dbReference type="ARBA" id="ARBA00020071"/>
    </source>
</evidence>
<evidence type="ECO:0000313" key="6">
    <source>
        <dbReference type="EMBL" id="QCK87525.1"/>
    </source>
</evidence>
<dbReference type="PROSITE" id="PS51677">
    <property type="entry name" value="NODB"/>
    <property type="match status" value="1"/>
</dbReference>
<comment type="function">
    <text evidence="1">Is involved in generating a small heat-stable compound (Nod), an acylated oligomer of N-acetylglucosamine, that stimulates mitosis in various plant protoplasts.</text>
</comment>